<name>A0A1R3JS94_9ROSI</name>
<dbReference type="Pfam" id="PF13516">
    <property type="entry name" value="LRR_6"/>
    <property type="match status" value="1"/>
</dbReference>
<proteinExistence type="predicted"/>
<protein>
    <submittedName>
        <fullName evidence="3">F-box protein FBW2-like isoform 1</fullName>
    </submittedName>
</protein>
<dbReference type="Gene3D" id="3.80.10.10">
    <property type="entry name" value="Ribonuclease Inhibitor"/>
    <property type="match status" value="2"/>
</dbReference>
<evidence type="ECO:0000313" key="4">
    <source>
        <dbReference type="Proteomes" id="UP000187203"/>
    </source>
</evidence>
<dbReference type="InterPro" id="IPR001611">
    <property type="entry name" value="Leu-rich_rpt"/>
</dbReference>
<evidence type="ECO:0000256" key="1">
    <source>
        <dbReference type="SAM" id="MobiDB-lite"/>
    </source>
</evidence>
<dbReference type="OrthoDB" id="550575at2759"/>
<sequence length="286" mass="32067">MAKLMKCNSNSKQKWGKWDDLNHEILALILVRIPAEQRVSTASLVCKSWMACVLGPFCRVEIDIQQWCRHRNLPVHDVNSAVRKLVQRSNGTFRRLSAFRLGDAGFAFAANWGRYLKVLEIPMSGVNDKIVEKSAESLANLTVLDISYCLKITHLGIEALGKSCKSLIELKRNMPPPELVSSAKVKASKLDDREAIAIADTMSLLQQLQLGFGHFGDNGLDAILAKCTALTRLDIQGCWNVKLDGDLEDRCLQLSSFKSPWIYEFSRESDDQDDDEEYPSSDSDSE</sequence>
<dbReference type="PANTHER" id="PTHR38926:SF81">
    <property type="entry name" value="F-BOX DOMAIN-CONTAINING PROTEIN"/>
    <property type="match status" value="1"/>
</dbReference>
<feature type="compositionally biased region" description="Acidic residues" evidence="1">
    <location>
        <begin position="270"/>
        <end position="286"/>
    </location>
</feature>
<dbReference type="InterPro" id="IPR001810">
    <property type="entry name" value="F-box_dom"/>
</dbReference>
<gene>
    <name evidence="3" type="ORF">COLO4_14381</name>
</gene>
<feature type="domain" description="F-box" evidence="2">
    <location>
        <begin position="18"/>
        <end position="54"/>
    </location>
</feature>
<dbReference type="InterPro" id="IPR032675">
    <property type="entry name" value="LRR_dom_sf"/>
</dbReference>
<feature type="region of interest" description="Disordered" evidence="1">
    <location>
        <begin position="266"/>
        <end position="286"/>
    </location>
</feature>
<reference evidence="4" key="1">
    <citation type="submission" date="2013-09" db="EMBL/GenBank/DDBJ databases">
        <title>Corchorus olitorius genome sequencing.</title>
        <authorList>
            <person name="Alam M."/>
            <person name="Haque M.S."/>
            <person name="Islam M.S."/>
            <person name="Emdad E.M."/>
            <person name="Islam M.M."/>
            <person name="Ahmed B."/>
            <person name="Halim A."/>
            <person name="Hossen Q.M.M."/>
            <person name="Hossain M.Z."/>
            <person name="Ahmed R."/>
            <person name="Khan M.M."/>
            <person name="Islam R."/>
            <person name="Rashid M.M."/>
            <person name="Khan S.A."/>
            <person name="Rahman M.S."/>
            <person name="Alam M."/>
            <person name="Yahiya A.S."/>
            <person name="Khan M.S."/>
            <person name="Azam M.S."/>
            <person name="Haque T."/>
            <person name="Lashkar M.Z.H."/>
            <person name="Akhand A.I."/>
            <person name="Morshed G."/>
            <person name="Roy S."/>
            <person name="Uddin K.S."/>
            <person name="Rabeya T."/>
            <person name="Hossain A.S."/>
            <person name="Chowdhury A."/>
            <person name="Snigdha A.R."/>
            <person name="Mortoza M.S."/>
            <person name="Matin S.A."/>
            <person name="Hoque S.M.E."/>
            <person name="Islam M.K."/>
            <person name="Roy D.K."/>
            <person name="Haider R."/>
            <person name="Moosa M.M."/>
            <person name="Elias S.M."/>
            <person name="Hasan A.M."/>
            <person name="Jahan S."/>
            <person name="Shafiuddin M."/>
            <person name="Mahmood N."/>
            <person name="Shommy N.S."/>
        </authorList>
    </citation>
    <scope>NUCLEOTIDE SEQUENCE [LARGE SCALE GENOMIC DNA]</scope>
    <source>
        <strain evidence="4">cv. O-4</strain>
    </source>
</reference>
<dbReference type="AlphaFoldDB" id="A0A1R3JS94"/>
<dbReference type="STRING" id="93759.A0A1R3JS94"/>
<dbReference type="Proteomes" id="UP000187203">
    <property type="component" value="Unassembled WGS sequence"/>
</dbReference>
<dbReference type="PANTHER" id="PTHR38926">
    <property type="entry name" value="F-BOX DOMAIN CONTAINING PROTEIN, EXPRESSED"/>
    <property type="match status" value="1"/>
</dbReference>
<dbReference type="Gene3D" id="1.20.1280.50">
    <property type="match status" value="1"/>
</dbReference>
<organism evidence="3 4">
    <name type="scientific">Corchorus olitorius</name>
    <dbReference type="NCBI Taxonomy" id="93759"/>
    <lineage>
        <taxon>Eukaryota</taxon>
        <taxon>Viridiplantae</taxon>
        <taxon>Streptophyta</taxon>
        <taxon>Embryophyta</taxon>
        <taxon>Tracheophyta</taxon>
        <taxon>Spermatophyta</taxon>
        <taxon>Magnoliopsida</taxon>
        <taxon>eudicotyledons</taxon>
        <taxon>Gunneridae</taxon>
        <taxon>Pentapetalae</taxon>
        <taxon>rosids</taxon>
        <taxon>malvids</taxon>
        <taxon>Malvales</taxon>
        <taxon>Malvaceae</taxon>
        <taxon>Grewioideae</taxon>
        <taxon>Apeibeae</taxon>
        <taxon>Corchorus</taxon>
    </lineage>
</organism>
<comment type="caution">
    <text evidence="3">The sequence shown here is derived from an EMBL/GenBank/DDBJ whole genome shotgun (WGS) entry which is preliminary data.</text>
</comment>
<keyword evidence="4" id="KW-1185">Reference proteome</keyword>
<evidence type="ECO:0000313" key="3">
    <source>
        <dbReference type="EMBL" id="OMO97749.1"/>
    </source>
</evidence>
<dbReference type="SUPFAM" id="SSF52047">
    <property type="entry name" value="RNI-like"/>
    <property type="match status" value="1"/>
</dbReference>
<dbReference type="Pfam" id="PF00646">
    <property type="entry name" value="F-box"/>
    <property type="match status" value="1"/>
</dbReference>
<dbReference type="EMBL" id="AWUE01015416">
    <property type="protein sequence ID" value="OMO97749.1"/>
    <property type="molecule type" value="Genomic_DNA"/>
</dbReference>
<accession>A0A1R3JS94</accession>
<dbReference type="InterPro" id="IPR036047">
    <property type="entry name" value="F-box-like_dom_sf"/>
</dbReference>
<dbReference type="SUPFAM" id="SSF81383">
    <property type="entry name" value="F-box domain"/>
    <property type="match status" value="1"/>
</dbReference>
<evidence type="ECO:0000259" key="2">
    <source>
        <dbReference type="Pfam" id="PF00646"/>
    </source>
</evidence>